<proteinExistence type="predicted"/>
<name>A0A2N6SVK7_9CORY</name>
<protein>
    <submittedName>
        <fullName evidence="1">Uncharacterized protein</fullName>
    </submittedName>
</protein>
<evidence type="ECO:0000313" key="2">
    <source>
        <dbReference type="Proteomes" id="UP000235363"/>
    </source>
</evidence>
<dbReference type="Proteomes" id="UP000235363">
    <property type="component" value="Unassembled WGS sequence"/>
</dbReference>
<organism evidence="1 2">
    <name type="scientific">Corynebacterium xerosis</name>
    <dbReference type="NCBI Taxonomy" id="1725"/>
    <lineage>
        <taxon>Bacteria</taxon>
        <taxon>Bacillati</taxon>
        <taxon>Actinomycetota</taxon>
        <taxon>Actinomycetes</taxon>
        <taxon>Mycobacteriales</taxon>
        <taxon>Corynebacteriaceae</taxon>
        <taxon>Corynebacterium</taxon>
    </lineage>
</organism>
<gene>
    <name evidence="1" type="ORF">CJ204_13025</name>
</gene>
<evidence type="ECO:0000313" key="1">
    <source>
        <dbReference type="EMBL" id="PMC61066.1"/>
    </source>
</evidence>
<dbReference type="AlphaFoldDB" id="A0A2N6SVK7"/>
<comment type="caution">
    <text evidence="1">The sequence shown here is derived from an EMBL/GenBank/DDBJ whole genome shotgun (WGS) entry which is preliminary data.</text>
</comment>
<sequence>MIQRHTRAEPRRHERRMVRPNRYRLFAPGAAEESEVGVVKPEPTAVALAGESGSRGVMVHEFSSAPGLRDDGVRSRIAAG</sequence>
<dbReference type="EMBL" id="PNHF01000053">
    <property type="protein sequence ID" value="PMC61066.1"/>
    <property type="molecule type" value="Genomic_DNA"/>
</dbReference>
<reference evidence="1 2" key="1">
    <citation type="submission" date="2017-09" db="EMBL/GenBank/DDBJ databases">
        <title>Bacterial strain isolated from the female urinary microbiota.</title>
        <authorList>
            <person name="Thomas-White K."/>
            <person name="Kumar N."/>
            <person name="Forster S."/>
            <person name="Putonti C."/>
            <person name="Lawley T."/>
            <person name="Wolfe A.J."/>
        </authorList>
    </citation>
    <scope>NUCLEOTIDE SEQUENCE [LARGE SCALE GENOMIC DNA]</scope>
    <source>
        <strain evidence="1 2">UMB0908</strain>
    </source>
</reference>
<accession>A0A2N6SVK7</accession>